<keyword evidence="1" id="KW-0812">Transmembrane</keyword>
<dbReference type="Proteomes" id="UP000245839">
    <property type="component" value="Unassembled WGS sequence"/>
</dbReference>
<evidence type="ECO:0000313" key="4">
    <source>
        <dbReference type="Proteomes" id="UP000245839"/>
    </source>
</evidence>
<evidence type="ECO:0000313" key="3">
    <source>
        <dbReference type="EMBL" id="SSA46864.1"/>
    </source>
</evidence>
<gene>
    <name evidence="2" type="ORF">BCF38_105326</name>
    <name evidence="3" type="ORF">SAMN05421539_105326</name>
</gene>
<protein>
    <recommendedName>
        <fullName evidence="6">VWA domain-containing protein</fullName>
    </recommendedName>
</protein>
<accession>A0A2Y9AR48</accession>
<dbReference type="Proteomes" id="UP000251571">
    <property type="component" value="Unassembled WGS sequence"/>
</dbReference>
<evidence type="ECO:0000313" key="5">
    <source>
        <dbReference type="Proteomes" id="UP000251571"/>
    </source>
</evidence>
<proteinExistence type="predicted"/>
<dbReference type="RefSeq" id="WP_109564797.1">
    <property type="nucleotide sequence ID" value="NZ_QGDJ01000005.1"/>
</dbReference>
<reference evidence="2 4" key="2">
    <citation type="submission" date="2018-03" db="EMBL/GenBank/DDBJ databases">
        <title>Genomic Encyclopedia of Archaeal and Bacterial Type Strains, Phase II (KMG-II): from individual species to whole genera.</title>
        <authorList>
            <person name="Goeker M."/>
        </authorList>
    </citation>
    <scope>NUCLEOTIDE SEQUENCE [LARGE SCALE GENOMIC DNA]</scope>
    <source>
        <strain evidence="2 4">DSM 25227</strain>
    </source>
</reference>
<dbReference type="AlphaFoldDB" id="A0A2Y9AR48"/>
<organism evidence="3 5">
    <name type="scientific">Jannaschia seohaensis</name>
    <dbReference type="NCBI Taxonomy" id="475081"/>
    <lineage>
        <taxon>Bacteria</taxon>
        <taxon>Pseudomonadati</taxon>
        <taxon>Pseudomonadota</taxon>
        <taxon>Alphaproteobacteria</taxon>
        <taxon>Rhodobacterales</taxon>
        <taxon>Roseobacteraceae</taxon>
        <taxon>Jannaschia</taxon>
    </lineage>
</organism>
<name>A0A2Y9AR48_9RHOB</name>
<evidence type="ECO:0000313" key="2">
    <source>
        <dbReference type="EMBL" id="PWJ18337.1"/>
    </source>
</evidence>
<sequence length="260" mass="27522">MARRRRSRRRGGAGKTVVGVLLIAVALAGFGGLGWMLWDRAQAPGLDAATLCPADGPVGHLAILIDTTDPISPTQLARARAEITREIAAAPDFTRVSLATVSGAATPVRSLCKPPRDASALTANPRLVAERYEAEFLAPVAQALDGLLAVPEADSSPIIEALQRFLAAIPGWGEAPARVVLVTDLVQHSEVFSFYRGGDWDSFRASGGADRLARNLDGAEVAILRFPRPAAPRAAVEDFWVRYLDAQGAARVSPTVLGDL</sequence>
<evidence type="ECO:0008006" key="6">
    <source>
        <dbReference type="Google" id="ProtNLM"/>
    </source>
</evidence>
<dbReference type="EMBL" id="QGDJ01000005">
    <property type="protein sequence ID" value="PWJ18337.1"/>
    <property type="molecule type" value="Genomic_DNA"/>
</dbReference>
<dbReference type="EMBL" id="UETC01000005">
    <property type="protein sequence ID" value="SSA46864.1"/>
    <property type="molecule type" value="Genomic_DNA"/>
</dbReference>
<feature type="transmembrane region" description="Helical" evidence="1">
    <location>
        <begin position="12"/>
        <end position="38"/>
    </location>
</feature>
<keyword evidence="1" id="KW-0472">Membrane</keyword>
<reference evidence="3 5" key="1">
    <citation type="submission" date="2016-10" db="EMBL/GenBank/DDBJ databases">
        <authorList>
            <person name="Cai Z."/>
        </authorList>
    </citation>
    <scope>NUCLEOTIDE SEQUENCE [LARGE SCALE GENOMIC DNA]</scope>
    <source>
        <strain evidence="3 5">DSM 25227</strain>
    </source>
</reference>
<dbReference type="OrthoDB" id="7551043at2"/>
<evidence type="ECO:0000256" key="1">
    <source>
        <dbReference type="SAM" id="Phobius"/>
    </source>
</evidence>
<keyword evidence="4" id="KW-1185">Reference proteome</keyword>
<keyword evidence="1" id="KW-1133">Transmembrane helix</keyword>